<reference evidence="4" key="2">
    <citation type="journal article" date="2016" name="Sci. Rep.">
        <title>Dictyocaulus viviparus genome, variome and transcriptome elucidate lungworm biology and support future intervention.</title>
        <authorList>
            <person name="McNulty S.N."/>
            <person name="Strube C."/>
            <person name="Rosa B.A."/>
            <person name="Martin J.C."/>
            <person name="Tyagi R."/>
            <person name="Choi Y.J."/>
            <person name="Wang Q."/>
            <person name="Hallsworth Pepin K."/>
            <person name="Zhang X."/>
            <person name="Ozersky P."/>
            <person name="Wilson R.K."/>
            <person name="Sternberg P.W."/>
            <person name="Gasser R.B."/>
            <person name="Mitreva M."/>
        </authorList>
    </citation>
    <scope>NUCLEOTIDE SEQUENCE [LARGE SCALE GENOMIC DNA]</scope>
    <source>
        <strain evidence="4">HannoverDv2000</strain>
    </source>
</reference>
<evidence type="ECO:0000313" key="4">
    <source>
        <dbReference type="Proteomes" id="UP000053766"/>
    </source>
</evidence>
<evidence type="ECO:0000313" key="3">
    <source>
        <dbReference type="EMBL" id="KJH52827.1"/>
    </source>
</evidence>
<feature type="coiled-coil region" evidence="1">
    <location>
        <begin position="139"/>
        <end position="166"/>
    </location>
</feature>
<gene>
    <name evidence="3" type="ORF">DICVIV_01034</name>
</gene>
<feature type="region of interest" description="Disordered" evidence="2">
    <location>
        <begin position="269"/>
        <end position="289"/>
    </location>
</feature>
<reference evidence="3 4" key="1">
    <citation type="submission" date="2013-11" db="EMBL/GenBank/DDBJ databases">
        <title>Draft genome of the bovine lungworm Dictyocaulus viviparus.</title>
        <authorList>
            <person name="Mitreva M."/>
        </authorList>
    </citation>
    <scope>NUCLEOTIDE SEQUENCE [LARGE SCALE GENOMIC DNA]</scope>
    <source>
        <strain evidence="3 4">HannoverDv2000</strain>
    </source>
</reference>
<feature type="coiled-coil region" evidence="1">
    <location>
        <begin position="25"/>
        <end position="115"/>
    </location>
</feature>
<dbReference type="AlphaFoldDB" id="A0A0D8Y9F6"/>
<organism evidence="3 4">
    <name type="scientific">Dictyocaulus viviparus</name>
    <name type="common">Bovine lungworm</name>
    <dbReference type="NCBI Taxonomy" id="29172"/>
    <lineage>
        <taxon>Eukaryota</taxon>
        <taxon>Metazoa</taxon>
        <taxon>Ecdysozoa</taxon>
        <taxon>Nematoda</taxon>
        <taxon>Chromadorea</taxon>
        <taxon>Rhabditida</taxon>
        <taxon>Rhabditina</taxon>
        <taxon>Rhabditomorpha</taxon>
        <taxon>Strongyloidea</taxon>
        <taxon>Metastrongylidae</taxon>
        <taxon>Dictyocaulus</taxon>
    </lineage>
</organism>
<feature type="compositionally biased region" description="Basic and acidic residues" evidence="2">
    <location>
        <begin position="269"/>
        <end position="278"/>
    </location>
</feature>
<keyword evidence="4" id="KW-1185">Reference proteome</keyword>
<proteinExistence type="predicted"/>
<dbReference type="OrthoDB" id="5877285at2759"/>
<protein>
    <submittedName>
        <fullName evidence="3">Uncharacterized protein</fullName>
    </submittedName>
</protein>
<evidence type="ECO:0000256" key="2">
    <source>
        <dbReference type="SAM" id="MobiDB-lite"/>
    </source>
</evidence>
<dbReference type="STRING" id="29172.A0A0D8Y9F6"/>
<dbReference type="EMBL" id="KN716159">
    <property type="protein sequence ID" value="KJH52827.1"/>
    <property type="molecule type" value="Genomic_DNA"/>
</dbReference>
<evidence type="ECO:0000256" key="1">
    <source>
        <dbReference type="SAM" id="Coils"/>
    </source>
</evidence>
<name>A0A0D8Y9F6_DICVI</name>
<accession>A0A0D8Y9F6</accession>
<feature type="compositionally biased region" description="Polar residues" evidence="2">
    <location>
        <begin position="279"/>
        <end position="289"/>
    </location>
</feature>
<keyword evidence="1" id="KW-0175">Coiled coil</keyword>
<sequence>MPVSSSISSFENLNLKCDGSIVLENQELKRQCDFMKGRISELEEQSENSNNSCEELKRVLRMKTAEAERLGVLCDEFDEIENDYKQQVSTLIKERDQLKEQLNSLFANGDRYQRAELREKDFDTSLIRSVGNLNLTSDKDKIFMENEELKRRCVILEERIIQFEKMSDEANKAGNTAQNEVYSSHKPVASRNNILSSASKTSFTSNTIDCGTSKDVCDNIEENMGPFPQEQFPASPNYSVGPTFDESIIEVAGTPNRTLRTTIYKGFEKSAKLTESPDTKMNNSRCSQQ</sequence>
<dbReference type="Proteomes" id="UP000053766">
    <property type="component" value="Unassembled WGS sequence"/>
</dbReference>